<dbReference type="InterPro" id="IPR007120">
    <property type="entry name" value="DNA-dir_RNAP_su2_dom"/>
</dbReference>
<evidence type="ECO:0000256" key="7">
    <source>
        <dbReference type="ARBA" id="ARBA00022833"/>
    </source>
</evidence>
<evidence type="ECO:0000256" key="5">
    <source>
        <dbReference type="ARBA" id="ARBA00022695"/>
    </source>
</evidence>
<evidence type="ECO:0000256" key="8">
    <source>
        <dbReference type="ARBA" id="ARBA00023163"/>
    </source>
</evidence>
<sequence length="1203" mass="137056">MSFVNQNETNIKYTLNINEFEKYTWNVIESYFKEEKGKVLINHQLESFNDFVFNKIEEIINGFNSIEIFHKFNVEEDQFEYVIEIDVIHPIITKPTVHEKNGSTKIMTPHEARQRNFSYSSSIYVTFDVRCQWLEDGQIKNSNKVIKNICLGKIPIMIGSNYCNLNLNSENTENGHNNECKYDAGGYFIINGNEKVVISHDRIAENKTYVFTDNKLSSQYSHVAEIRSVPDNIFGPPKLTSLKLSSKPTQFGNFIKVNIHHIRTDIPLFVLFRALGIESDKDIVQHIVFNIHDKSNTELVNQLKGSAEEANAINTRTKALEFLSKYLNISGFPKEIVTNKVKRISIINDILMNDFLPHVGNDFNKKALYLGFMTNKLLQCFLGISEMDDRDSYLNKRVDTPGIMLANLFRQYYGKVVKDIKSSVIKELNTTYFKCSNDISNLINKNNIYKIIKPNTIESGIKYALATGNWGIKNGNVKQGVAQVLNRLTYNATLSHLRRINTPMEKSGKLIQPRKLHNTQWGIICPAETPEGGSVGLVKNLAIATKITISSESRNVRAIVEELGTIMFDDNVNMEMFHNNTKVFINGDFVGVHPDPYRMFLEVKKKKVSGVINIYTSVSWNVHKNYINISTESGRCVRPLFIVKNGELIFNKLHVLHLIKGNITWKNLVSPSTIVNDEMKELFKESVIEFLDVEEQNSSMIAMNLKDLRKGARGEQLPIKYTHMEIHPSLILGVLASNIPFPDHNQSPRNCYQSAMGKQAIGIYATNYRKRLDTLGHILNYPQQPLVKTKMHKLLNSSSMPCGINVIVAIASYTGFNQEDSIMINKSSVDRGLFNSTFYRTYKEQCNKNLSTGEEEIFMKPNMEDDSIRKPFNYSKLGEDGFIDENEYCTSGDIMIGKYMPQKIKNSVFVNKDNCVVVKNNESGYIDMKCANNKYFKNTSAEGYQFAKIKIRDFRIPTIGDKLSSTSGQKGTIGMEYRQEDMPFNSDGLVPDIIINPHAIPSRMTIAQLLETIMGKACTKLGAYGNSTPFTNIDVDTLINSLQDDCGLNKYSNEILYNSRTGEQMDTTIFMGPTYYQRLKHMVCDKMHSRNSNGPIVLLTRQPAEGRARDGGLRLGEMEVECNWAHGTMYFLKERFMECSDNYRVFVCKKCNRLANVNPDKNKYKCNCCGNKLNFAELRIPFASKLLMQEIQSMSIGAKFITN</sequence>
<dbReference type="PROSITE" id="PS01166">
    <property type="entry name" value="RNA_POL_BETA"/>
    <property type="match status" value="1"/>
</dbReference>
<feature type="domain" description="RNA polymerase Rpb2" evidence="11">
    <location>
        <begin position="252"/>
        <end position="399"/>
    </location>
</feature>
<keyword evidence="8" id="KW-0804">Transcription</keyword>
<evidence type="ECO:0000256" key="3">
    <source>
        <dbReference type="ARBA" id="ARBA00022478"/>
    </source>
</evidence>
<dbReference type="Gene3D" id="3.90.1800.10">
    <property type="entry name" value="RNA polymerase alpha subunit dimerisation domain"/>
    <property type="match status" value="1"/>
</dbReference>
<dbReference type="Pfam" id="PF04563">
    <property type="entry name" value="RNA_pol_Rpb2_1"/>
    <property type="match status" value="1"/>
</dbReference>
<evidence type="ECO:0000259" key="10">
    <source>
        <dbReference type="Pfam" id="PF04560"/>
    </source>
</evidence>
<dbReference type="InterPro" id="IPR007642">
    <property type="entry name" value="RNA_pol_Rpb2_2"/>
</dbReference>
<feature type="domain" description="DNA-directed RNA polymerase subunit 2 hybrid-binding" evidence="9">
    <location>
        <begin position="736"/>
        <end position="1109"/>
    </location>
</feature>
<evidence type="ECO:0000313" key="16">
    <source>
        <dbReference type="EMBL" id="QHT07574.1"/>
    </source>
</evidence>
<dbReference type="PANTHER" id="PTHR20856">
    <property type="entry name" value="DNA-DIRECTED RNA POLYMERASE I SUBUNIT 2"/>
    <property type="match status" value="1"/>
</dbReference>
<keyword evidence="7" id="KW-0862">Zinc</keyword>
<dbReference type="InterPro" id="IPR007641">
    <property type="entry name" value="RNA_pol_Rpb2_7"/>
</dbReference>
<evidence type="ECO:0000256" key="2">
    <source>
        <dbReference type="ARBA" id="ARBA00012418"/>
    </source>
</evidence>
<dbReference type="InterPro" id="IPR007647">
    <property type="entry name" value="RNA_pol_Rpb2_5"/>
</dbReference>
<dbReference type="InterPro" id="IPR037033">
    <property type="entry name" value="DNA-dir_RNAP_su2_hyb_sf"/>
</dbReference>
<feature type="domain" description="RNA polymerase Rpb2" evidence="14">
    <location>
        <begin position="583"/>
        <end position="644"/>
    </location>
</feature>
<dbReference type="InterPro" id="IPR015712">
    <property type="entry name" value="DNA-dir_RNA_pol_su2"/>
</dbReference>
<dbReference type="InterPro" id="IPR007644">
    <property type="entry name" value="RNA_pol_bsu_protrusion"/>
</dbReference>
<dbReference type="CDD" id="cd00653">
    <property type="entry name" value="RNA_pol_B_RPB2"/>
    <property type="match status" value="1"/>
</dbReference>
<reference evidence="16" key="1">
    <citation type="journal article" date="2020" name="Nature">
        <title>Giant virus diversity and host interactions through global metagenomics.</title>
        <authorList>
            <person name="Schulz F."/>
            <person name="Roux S."/>
            <person name="Paez-Espino D."/>
            <person name="Jungbluth S."/>
            <person name="Walsh D.A."/>
            <person name="Denef V.J."/>
            <person name="McMahon K.D."/>
            <person name="Konstantinidis K.T."/>
            <person name="Eloe-Fadrosh E.A."/>
            <person name="Kyrpides N.C."/>
            <person name="Woyke T."/>
        </authorList>
    </citation>
    <scope>NUCLEOTIDE SEQUENCE</scope>
    <source>
        <strain evidence="16">GVMAG-M-3300021964-36</strain>
    </source>
</reference>
<keyword evidence="5" id="KW-0548">Nucleotidyltransferase</keyword>
<dbReference type="Gene3D" id="3.90.1100.10">
    <property type="match status" value="2"/>
</dbReference>
<protein>
    <recommendedName>
        <fullName evidence="2">DNA-directed RNA polymerase</fullName>
        <ecNumber evidence="2">2.7.7.6</ecNumber>
    </recommendedName>
</protein>
<evidence type="ECO:0000256" key="4">
    <source>
        <dbReference type="ARBA" id="ARBA00022679"/>
    </source>
</evidence>
<evidence type="ECO:0000259" key="9">
    <source>
        <dbReference type="Pfam" id="PF00562"/>
    </source>
</evidence>
<dbReference type="Pfam" id="PF04561">
    <property type="entry name" value="RNA_pol_Rpb2_2"/>
    <property type="match status" value="1"/>
</dbReference>
<dbReference type="Gene3D" id="2.40.270.10">
    <property type="entry name" value="DNA-directed RNA polymerase, subunit 2, domain 6"/>
    <property type="match status" value="1"/>
</dbReference>
<dbReference type="Pfam" id="PF04566">
    <property type="entry name" value="RNA_pol_Rpb2_4"/>
    <property type="match status" value="1"/>
</dbReference>
<keyword evidence="6" id="KW-0479">Metal-binding</keyword>
<keyword evidence="3" id="KW-0240">DNA-directed RNA polymerase</keyword>
<dbReference type="GO" id="GO:0046872">
    <property type="term" value="F:metal ion binding"/>
    <property type="evidence" value="ECO:0007669"/>
    <property type="project" value="UniProtKB-KW"/>
</dbReference>
<proteinExistence type="inferred from homology"/>
<dbReference type="GO" id="GO:0003899">
    <property type="term" value="F:DNA-directed RNA polymerase activity"/>
    <property type="evidence" value="ECO:0007669"/>
    <property type="project" value="UniProtKB-EC"/>
</dbReference>
<evidence type="ECO:0000256" key="1">
    <source>
        <dbReference type="ARBA" id="ARBA00006835"/>
    </source>
</evidence>
<dbReference type="GO" id="GO:0000428">
    <property type="term" value="C:DNA-directed RNA polymerase complex"/>
    <property type="evidence" value="ECO:0007669"/>
    <property type="project" value="UniProtKB-KW"/>
</dbReference>
<accession>A0A6C0CUZ3</accession>
<dbReference type="GO" id="GO:0006351">
    <property type="term" value="P:DNA-templated transcription"/>
    <property type="evidence" value="ECO:0007669"/>
    <property type="project" value="InterPro"/>
</dbReference>
<name>A0A6C0CUZ3_9ZZZZ</name>
<dbReference type="GO" id="GO:0003677">
    <property type="term" value="F:DNA binding"/>
    <property type="evidence" value="ECO:0007669"/>
    <property type="project" value="InterPro"/>
</dbReference>
<comment type="similarity">
    <text evidence="1">Belongs to the RNA polymerase beta chain family.</text>
</comment>
<evidence type="ECO:0000259" key="12">
    <source>
        <dbReference type="Pfam" id="PF04563"/>
    </source>
</evidence>
<dbReference type="InterPro" id="IPR007645">
    <property type="entry name" value="RNA_pol_Rpb2_3"/>
</dbReference>
<dbReference type="Pfam" id="PF04565">
    <property type="entry name" value="RNA_pol_Rpb2_3"/>
    <property type="match status" value="1"/>
</dbReference>
<evidence type="ECO:0000259" key="11">
    <source>
        <dbReference type="Pfam" id="PF04561"/>
    </source>
</evidence>
<feature type="domain" description="RNA polymerase Rpb2" evidence="10">
    <location>
        <begin position="1111"/>
        <end position="1201"/>
    </location>
</feature>
<dbReference type="InterPro" id="IPR037034">
    <property type="entry name" value="RNA_pol_Rpb2_2_sf"/>
</dbReference>
<dbReference type="GO" id="GO:0032549">
    <property type="term" value="F:ribonucleoside binding"/>
    <property type="evidence" value="ECO:0007669"/>
    <property type="project" value="InterPro"/>
</dbReference>
<evidence type="ECO:0000259" key="14">
    <source>
        <dbReference type="Pfam" id="PF04566"/>
    </source>
</evidence>
<feature type="domain" description="RNA polymerase beta subunit protrusion" evidence="12">
    <location>
        <begin position="40"/>
        <end position="432"/>
    </location>
</feature>
<dbReference type="InterPro" id="IPR014724">
    <property type="entry name" value="RNA_pol_RPB2_OB-fold"/>
</dbReference>
<feature type="domain" description="RNA polymerase Rpb2" evidence="15">
    <location>
        <begin position="681"/>
        <end position="728"/>
    </location>
</feature>
<dbReference type="Pfam" id="PF04567">
    <property type="entry name" value="RNA_pol_Rpb2_5"/>
    <property type="match status" value="1"/>
</dbReference>
<dbReference type="Pfam" id="PF04560">
    <property type="entry name" value="RNA_pol_Rpb2_7"/>
    <property type="match status" value="1"/>
</dbReference>
<dbReference type="EC" id="2.7.7.6" evidence="2"/>
<evidence type="ECO:0000259" key="15">
    <source>
        <dbReference type="Pfam" id="PF04567"/>
    </source>
</evidence>
<evidence type="ECO:0000259" key="13">
    <source>
        <dbReference type="Pfam" id="PF04565"/>
    </source>
</evidence>
<dbReference type="SUPFAM" id="SSF64484">
    <property type="entry name" value="beta and beta-prime subunits of DNA dependent RNA-polymerase"/>
    <property type="match status" value="1"/>
</dbReference>
<organism evidence="16">
    <name type="scientific">viral metagenome</name>
    <dbReference type="NCBI Taxonomy" id="1070528"/>
    <lineage>
        <taxon>unclassified sequences</taxon>
        <taxon>metagenomes</taxon>
        <taxon>organismal metagenomes</taxon>
    </lineage>
</organism>
<evidence type="ECO:0000256" key="6">
    <source>
        <dbReference type="ARBA" id="ARBA00022723"/>
    </source>
</evidence>
<dbReference type="EMBL" id="MN739483">
    <property type="protein sequence ID" value="QHT07574.1"/>
    <property type="molecule type" value="Genomic_DNA"/>
</dbReference>
<dbReference type="InterPro" id="IPR007121">
    <property type="entry name" value="RNA_pol_bsu_CS"/>
</dbReference>
<dbReference type="Pfam" id="PF00562">
    <property type="entry name" value="RNA_pol_Rpb2_6"/>
    <property type="match status" value="1"/>
</dbReference>
<dbReference type="Gene3D" id="3.90.1110.10">
    <property type="entry name" value="RNA polymerase Rpb2, domain 2"/>
    <property type="match status" value="1"/>
</dbReference>
<dbReference type="Gene3D" id="2.40.50.150">
    <property type="match status" value="1"/>
</dbReference>
<dbReference type="AlphaFoldDB" id="A0A6C0CUZ3"/>
<dbReference type="InterPro" id="IPR007646">
    <property type="entry name" value="RNA_pol_Rpb2_4"/>
</dbReference>
<keyword evidence="4" id="KW-0808">Transferase</keyword>
<feature type="domain" description="RNA polymerase Rpb2" evidence="13">
    <location>
        <begin position="483"/>
        <end position="547"/>
    </location>
</feature>